<evidence type="ECO:0000256" key="1">
    <source>
        <dbReference type="ARBA" id="ARBA00004370"/>
    </source>
</evidence>
<evidence type="ECO:0000256" key="6">
    <source>
        <dbReference type="ARBA" id="ARBA00022670"/>
    </source>
</evidence>
<dbReference type="Gene3D" id="3.30.450.330">
    <property type="match status" value="1"/>
</dbReference>
<dbReference type="InterPro" id="IPR005311">
    <property type="entry name" value="PBP_dimer"/>
</dbReference>
<dbReference type="Pfam" id="PF03717">
    <property type="entry name" value="PBP_dimer"/>
    <property type="match status" value="1"/>
</dbReference>
<evidence type="ECO:0000256" key="4">
    <source>
        <dbReference type="ARBA" id="ARBA00022618"/>
    </source>
</evidence>
<dbReference type="EMBL" id="JAVRIC010000022">
    <property type="protein sequence ID" value="MDT0498497.1"/>
    <property type="molecule type" value="Genomic_DNA"/>
</dbReference>
<keyword evidence="10 16" id="KW-0573">Peptidoglycan synthesis</keyword>
<dbReference type="EC" id="3.4.16.4" evidence="16"/>
<evidence type="ECO:0000256" key="8">
    <source>
        <dbReference type="ARBA" id="ARBA00022801"/>
    </source>
</evidence>
<evidence type="ECO:0000256" key="16">
    <source>
        <dbReference type="HAMAP-Rule" id="MF_02080"/>
    </source>
</evidence>
<evidence type="ECO:0000256" key="5">
    <source>
        <dbReference type="ARBA" id="ARBA00022645"/>
    </source>
</evidence>
<sequence length="579" mass="62666">MRSPRRGVKLNPEVRAVGAWRRWAVMCVLLAGSGTVLARAFELQVLDNEFLQREGNKRAVRTLEVPAHRGAIRDRNGEPLALSAPVESIWVVPRELLEQAEYIAPLAKLVGMRETGLRAFLEARKTRQFVYLKRHMAPSDAERVLALKAPGVSSQREYSRFYPAGEVAGNLVGFTNIDGIGQEGMEAAQQNLLSGTPGSRRVIRARDGRIVEDGPDFKPAESGEDLSLTIDLRLQYLAYRELKAAVQAHKAKGGLMVVVDTVSGEVLAIANQPSFNPNRLEDRTSNGMRNRAVTDVFEPGSTVKPLLLAEGIETGLVDPDEAIDTRPGYWMVAGHTVRDTHDYGVVNLSRMLVKSSNVAAAKIGLRMGAEEVYRGFEAFGFGQPLYSGFPGESMGVFRDWRGWGSIETATAAFGYGISVTALHLVRAYSGLANDGLMPQITFIKDSPKIPPQRAVSAETASAVRYLMEGVTNQGGTGTRAAVNGYRVAGKTGTVHKPIVGGYAENKYQGVFIGMLPAEQPRLVGLVMIDEPSEKGYYGGLTAAPVFARVMQAAARLLQIAPDQTPEQQTASAQAAGARS</sequence>
<feature type="domain" description="Penicillin-binding protein transpeptidase" evidence="17">
    <location>
        <begin position="254"/>
        <end position="551"/>
    </location>
</feature>
<feature type="active site" description="Acyl-ester intermediate" evidence="16">
    <location>
        <position position="301"/>
    </location>
</feature>
<protein>
    <recommendedName>
        <fullName evidence="16">Peptidoglycan D,D-transpeptidase FtsI</fullName>
        <ecNumber evidence="16">3.4.16.4</ecNumber>
    </recommendedName>
    <alternativeName>
        <fullName evidence="16">Penicillin-binding protein 3</fullName>
        <shortName evidence="16">PBP-3</shortName>
    </alternativeName>
</protein>
<dbReference type="InterPro" id="IPR050515">
    <property type="entry name" value="Beta-lactam/transpept"/>
</dbReference>
<dbReference type="PANTHER" id="PTHR30627">
    <property type="entry name" value="PEPTIDOGLYCAN D,D-TRANSPEPTIDASE"/>
    <property type="match status" value="1"/>
</dbReference>
<dbReference type="SUPFAM" id="SSF56601">
    <property type="entry name" value="beta-lactamase/transpeptidase-like"/>
    <property type="match status" value="1"/>
</dbReference>
<gene>
    <name evidence="16" type="primary">ftsI</name>
    <name evidence="19" type="ORF">RM530_14185</name>
</gene>
<keyword evidence="3 16" id="KW-0997">Cell inner membrane</keyword>
<evidence type="ECO:0000256" key="15">
    <source>
        <dbReference type="ARBA" id="ARBA00023316"/>
    </source>
</evidence>
<evidence type="ECO:0000256" key="9">
    <source>
        <dbReference type="ARBA" id="ARBA00022960"/>
    </source>
</evidence>
<dbReference type="Proteomes" id="UP001254608">
    <property type="component" value="Unassembled WGS sequence"/>
</dbReference>
<dbReference type="Gene3D" id="3.40.710.10">
    <property type="entry name" value="DD-peptidase/beta-lactamase superfamily"/>
    <property type="match status" value="1"/>
</dbReference>
<dbReference type="Gene3D" id="3.90.1310.10">
    <property type="entry name" value="Penicillin-binding protein 2a (Domain 2)"/>
    <property type="match status" value="1"/>
</dbReference>
<comment type="pathway">
    <text evidence="16">Cell wall biogenesis; peptidoglycan biosynthesis.</text>
</comment>
<dbReference type="RefSeq" id="WP_311365909.1">
    <property type="nucleotide sequence ID" value="NZ_JAVRIC010000022.1"/>
</dbReference>
<dbReference type="PANTHER" id="PTHR30627:SF1">
    <property type="entry name" value="PEPTIDOGLYCAN D,D-TRANSPEPTIDASE FTSI"/>
    <property type="match status" value="1"/>
</dbReference>
<evidence type="ECO:0000256" key="10">
    <source>
        <dbReference type="ARBA" id="ARBA00022984"/>
    </source>
</evidence>
<keyword evidence="4 16" id="KW-0132">Cell division</keyword>
<keyword evidence="8 16" id="KW-0378">Hydrolase</keyword>
<dbReference type="InterPro" id="IPR001460">
    <property type="entry name" value="PCN-bd_Tpept"/>
</dbReference>
<keyword evidence="11 16" id="KW-1133">Transmembrane helix</keyword>
<keyword evidence="7 16" id="KW-0812">Transmembrane</keyword>
<evidence type="ECO:0000256" key="13">
    <source>
        <dbReference type="ARBA" id="ARBA00023210"/>
    </source>
</evidence>
<name>A0ABU2WKV2_9GAMM</name>
<comment type="function">
    <text evidence="16">Catalyzes cross-linking of the peptidoglycan cell wall at the division septum.</text>
</comment>
<keyword evidence="14 16" id="KW-0131">Cell cycle</keyword>
<keyword evidence="5 16" id="KW-0121">Carboxypeptidase</keyword>
<dbReference type="HAMAP" id="MF_02080">
    <property type="entry name" value="FtsI_transpept"/>
    <property type="match status" value="1"/>
</dbReference>
<organism evidence="19 20">
    <name type="scientific">Banduia mediterranea</name>
    <dbReference type="NCBI Taxonomy" id="3075609"/>
    <lineage>
        <taxon>Bacteria</taxon>
        <taxon>Pseudomonadati</taxon>
        <taxon>Pseudomonadota</taxon>
        <taxon>Gammaproteobacteria</taxon>
        <taxon>Nevskiales</taxon>
        <taxon>Algiphilaceae</taxon>
        <taxon>Banduia</taxon>
    </lineage>
</organism>
<evidence type="ECO:0000259" key="17">
    <source>
        <dbReference type="Pfam" id="PF00905"/>
    </source>
</evidence>
<evidence type="ECO:0000256" key="14">
    <source>
        <dbReference type="ARBA" id="ARBA00023306"/>
    </source>
</evidence>
<reference evidence="19 20" key="1">
    <citation type="submission" date="2023-09" db="EMBL/GenBank/DDBJ databases">
        <authorList>
            <person name="Rey-Velasco X."/>
        </authorList>
    </citation>
    <scope>NUCLEOTIDE SEQUENCE [LARGE SCALE GENOMIC DNA]</scope>
    <source>
        <strain evidence="19 20">W345</strain>
    </source>
</reference>
<keyword evidence="9 16" id="KW-0133">Cell shape</keyword>
<evidence type="ECO:0000259" key="18">
    <source>
        <dbReference type="Pfam" id="PF03717"/>
    </source>
</evidence>
<proteinExistence type="inferred from homology"/>
<keyword evidence="13 16" id="KW-0717">Septation</keyword>
<accession>A0ABU2WKV2</accession>
<dbReference type="InterPro" id="IPR037532">
    <property type="entry name" value="FtsI_transpept"/>
</dbReference>
<dbReference type="InterPro" id="IPR012338">
    <property type="entry name" value="Beta-lactam/transpept-like"/>
</dbReference>
<comment type="subcellular location">
    <subcellularLocation>
        <location evidence="1">Membrane</location>
    </subcellularLocation>
</comment>
<keyword evidence="2 16" id="KW-1003">Cell membrane</keyword>
<evidence type="ECO:0000256" key="7">
    <source>
        <dbReference type="ARBA" id="ARBA00022692"/>
    </source>
</evidence>
<dbReference type="InterPro" id="IPR036138">
    <property type="entry name" value="PBP_dimer_sf"/>
</dbReference>
<evidence type="ECO:0000313" key="19">
    <source>
        <dbReference type="EMBL" id="MDT0498497.1"/>
    </source>
</evidence>
<evidence type="ECO:0000256" key="11">
    <source>
        <dbReference type="ARBA" id="ARBA00022989"/>
    </source>
</evidence>
<dbReference type="Pfam" id="PF00905">
    <property type="entry name" value="Transpeptidase"/>
    <property type="match status" value="1"/>
</dbReference>
<keyword evidence="15 16" id="KW-0961">Cell wall biogenesis/degradation</keyword>
<keyword evidence="6 16" id="KW-0645">Protease</keyword>
<keyword evidence="20" id="KW-1185">Reference proteome</keyword>
<evidence type="ECO:0000256" key="12">
    <source>
        <dbReference type="ARBA" id="ARBA00023136"/>
    </source>
</evidence>
<comment type="similarity">
    <text evidence="16">Belongs to the transpeptidase family. FtsI subfamily.</text>
</comment>
<feature type="domain" description="Penicillin-binding protein dimerisation" evidence="18">
    <location>
        <begin position="65"/>
        <end position="212"/>
    </location>
</feature>
<keyword evidence="12 16" id="KW-0472">Membrane</keyword>
<evidence type="ECO:0000256" key="2">
    <source>
        <dbReference type="ARBA" id="ARBA00022475"/>
    </source>
</evidence>
<evidence type="ECO:0000313" key="20">
    <source>
        <dbReference type="Proteomes" id="UP001254608"/>
    </source>
</evidence>
<comment type="catalytic activity">
    <reaction evidence="16">
        <text>Preferential cleavage: (Ac)2-L-Lys-D-Ala-|-D-Ala. Also transpeptidation of peptidyl-alanyl moieties that are N-acyl substituents of D-alanine.</text>
        <dbReference type="EC" id="3.4.16.4"/>
    </reaction>
</comment>
<comment type="caution">
    <text evidence="19">The sequence shown here is derived from an EMBL/GenBank/DDBJ whole genome shotgun (WGS) entry which is preliminary data.</text>
</comment>
<evidence type="ECO:0000256" key="3">
    <source>
        <dbReference type="ARBA" id="ARBA00022519"/>
    </source>
</evidence>
<dbReference type="SUPFAM" id="SSF56519">
    <property type="entry name" value="Penicillin binding protein dimerisation domain"/>
    <property type="match status" value="1"/>
</dbReference>